<dbReference type="KEGG" id="mph:MLP_27320"/>
<keyword evidence="4" id="KW-1185">Reference proteome</keyword>
<feature type="transmembrane region" description="Helical" evidence="2">
    <location>
        <begin position="278"/>
        <end position="303"/>
    </location>
</feature>
<keyword evidence="2" id="KW-1133">Transmembrane helix</keyword>
<dbReference type="eggNOG" id="COG3764">
    <property type="taxonomic scope" value="Bacteria"/>
</dbReference>
<accession>F5XI77</accession>
<sequence length="492" mass="50030">MSLVRTLSVRAVGVVGCVLVALLTLVGLLVPRPAYAATPSVVLASGTGVVGEWLNVDLSGFSPGPVQLELCSASTPETSSTSCDLSGAGQVTVEEDGSGSGMILVGEPPGSCPCVVLARSLQSSDTAQASIELGAGSAADEAGEDTGPVAGNDDPIGPVEDGQLSLAARFESPSGVAAVLGRFFGWETRFTLQVGVANLGESGVSGGSAEIWAFSADRATPRLVGQLDVPALPAGDHGSVETQVVLPGPVLTPTTVWLRPYGVGPDQTVTTVVSDRSWGLIAVAAIVLALVMVLAGRIGYGLVAAILHRKQPPRAPRRTGWRPSLVGVAVALIVMAVAVVVQAVSEDRAARAHWLAQRADGLVDAGARTATPTIALPTADGAADWRVLDGLGPAVLTAGVGRWPGSDRSPVLVAVGDQPEAPFARLGELQPGEVIVLRQPDGATTTYRVETVAHPVSGTPVTGGQARELTLWSISSAPDARTDIVVRAAQVG</sequence>
<dbReference type="RefSeq" id="WP_013863615.1">
    <property type="nucleotide sequence ID" value="NC_015635.1"/>
</dbReference>
<protein>
    <submittedName>
        <fullName evidence="3">Uncharacterized protein</fullName>
    </submittedName>
</protein>
<dbReference type="STRING" id="1032480.MLP_27320"/>
<dbReference type="InterPro" id="IPR023365">
    <property type="entry name" value="Sortase_dom-sf"/>
</dbReference>
<dbReference type="OrthoDB" id="4350202at2"/>
<proteinExistence type="predicted"/>
<dbReference type="Proteomes" id="UP000007947">
    <property type="component" value="Chromosome"/>
</dbReference>
<dbReference type="EMBL" id="AP012204">
    <property type="protein sequence ID" value="BAK35746.1"/>
    <property type="molecule type" value="Genomic_DNA"/>
</dbReference>
<evidence type="ECO:0000313" key="3">
    <source>
        <dbReference type="EMBL" id="BAK35746.1"/>
    </source>
</evidence>
<gene>
    <name evidence="3" type="ordered locus">MLP_27320</name>
</gene>
<dbReference type="Gene3D" id="2.40.260.10">
    <property type="entry name" value="Sortase"/>
    <property type="match status" value="1"/>
</dbReference>
<feature type="region of interest" description="Disordered" evidence="1">
    <location>
        <begin position="136"/>
        <end position="156"/>
    </location>
</feature>
<organism evidence="3 4">
    <name type="scientific">Microlunatus phosphovorus (strain ATCC 700054 / DSM 10555 / JCM 9379 / NBRC 101784 / NCIMB 13414 / VKM Ac-1990 / NM-1)</name>
    <dbReference type="NCBI Taxonomy" id="1032480"/>
    <lineage>
        <taxon>Bacteria</taxon>
        <taxon>Bacillati</taxon>
        <taxon>Actinomycetota</taxon>
        <taxon>Actinomycetes</taxon>
        <taxon>Propionibacteriales</taxon>
        <taxon>Propionibacteriaceae</taxon>
        <taxon>Microlunatus</taxon>
    </lineage>
</organism>
<evidence type="ECO:0000313" key="4">
    <source>
        <dbReference type="Proteomes" id="UP000007947"/>
    </source>
</evidence>
<evidence type="ECO:0000256" key="2">
    <source>
        <dbReference type="SAM" id="Phobius"/>
    </source>
</evidence>
<evidence type="ECO:0000256" key="1">
    <source>
        <dbReference type="SAM" id="MobiDB-lite"/>
    </source>
</evidence>
<reference evidence="3 4" key="1">
    <citation type="submission" date="2011-05" db="EMBL/GenBank/DDBJ databases">
        <title>Whole genome sequence of Microlunatus phosphovorus NM-1.</title>
        <authorList>
            <person name="Hosoyama A."/>
            <person name="Sasaki K."/>
            <person name="Harada T."/>
            <person name="Igarashi R."/>
            <person name="Kawakoshi A."/>
            <person name="Sasagawa M."/>
            <person name="Fukada J."/>
            <person name="Nakamura S."/>
            <person name="Katano Y."/>
            <person name="Hanada S."/>
            <person name="Kamagata Y."/>
            <person name="Nakamura N."/>
            <person name="Yamazaki S."/>
            <person name="Fujita N."/>
        </authorList>
    </citation>
    <scope>NUCLEOTIDE SEQUENCE [LARGE SCALE GENOMIC DNA]</scope>
    <source>
        <strain evidence="4">ATCC 700054 / DSM 10555 / JCM 9379 / NBRC 101784 / NCIMB 13414 / VKM Ac-1990 / NM-1</strain>
    </source>
</reference>
<feature type="transmembrane region" description="Helical" evidence="2">
    <location>
        <begin position="324"/>
        <end position="344"/>
    </location>
</feature>
<keyword evidence="2" id="KW-0472">Membrane</keyword>
<dbReference type="HOGENOM" id="CLU_554135_0_0_11"/>
<keyword evidence="2" id="KW-0812">Transmembrane</keyword>
<name>F5XI77_MICPN</name>
<dbReference type="AlphaFoldDB" id="F5XI77"/>